<keyword evidence="6" id="KW-1185">Reference proteome</keyword>
<sequence>MNVRTDIRGIEDIKKLVDDFYRKVAQDELLAPIFNFRLSTHWGPHLEKMYLFWNAALFGVKGYIGNPFSKHATMEVEEEHFERWLEMFDDTVDLYFEGPVAIEAKRKAAAMAEMFLRKIKSNKGNSTKPVL</sequence>
<evidence type="ECO:0000256" key="3">
    <source>
        <dbReference type="ARBA" id="ARBA00022723"/>
    </source>
</evidence>
<evidence type="ECO:0000256" key="4">
    <source>
        <dbReference type="ARBA" id="ARBA00023004"/>
    </source>
</evidence>
<evidence type="ECO:0000256" key="1">
    <source>
        <dbReference type="ARBA" id="ARBA00022448"/>
    </source>
</evidence>
<dbReference type="Pfam" id="PF01152">
    <property type="entry name" value="Bac_globin"/>
    <property type="match status" value="1"/>
</dbReference>
<dbReference type="GO" id="GO:0046872">
    <property type="term" value="F:metal ion binding"/>
    <property type="evidence" value="ECO:0007669"/>
    <property type="project" value="UniProtKB-KW"/>
</dbReference>
<dbReference type="InterPro" id="IPR001486">
    <property type="entry name" value="Hemoglobin_trunc"/>
</dbReference>
<accession>A0A1T5DIW3</accession>
<keyword evidence="1" id="KW-0813">Transport</keyword>
<keyword evidence="2" id="KW-0349">Heme</keyword>
<evidence type="ECO:0000256" key="2">
    <source>
        <dbReference type="ARBA" id="ARBA00022617"/>
    </source>
</evidence>
<protein>
    <submittedName>
        <fullName evidence="5">Hemoglobin</fullName>
    </submittedName>
</protein>
<organism evidence="5 6">
    <name type="scientific">Daejeonella lutea</name>
    <dbReference type="NCBI Taxonomy" id="572036"/>
    <lineage>
        <taxon>Bacteria</taxon>
        <taxon>Pseudomonadati</taxon>
        <taxon>Bacteroidota</taxon>
        <taxon>Sphingobacteriia</taxon>
        <taxon>Sphingobacteriales</taxon>
        <taxon>Sphingobacteriaceae</taxon>
        <taxon>Daejeonella</taxon>
    </lineage>
</organism>
<dbReference type="InterPro" id="IPR009050">
    <property type="entry name" value="Globin-like_sf"/>
</dbReference>
<dbReference type="Proteomes" id="UP000189981">
    <property type="component" value="Unassembled WGS sequence"/>
</dbReference>
<dbReference type="CDD" id="cd08916">
    <property type="entry name" value="TrHb3_P"/>
    <property type="match status" value="1"/>
</dbReference>
<dbReference type="STRING" id="572036.SAMN05661099_2377"/>
<dbReference type="Gene3D" id="1.10.490.10">
    <property type="entry name" value="Globins"/>
    <property type="match status" value="1"/>
</dbReference>
<dbReference type="EMBL" id="FUYR01000002">
    <property type="protein sequence ID" value="SKB71639.1"/>
    <property type="molecule type" value="Genomic_DNA"/>
</dbReference>
<dbReference type="RefSeq" id="WP_079702885.1">
    <property type="nucleotide sequence ID" value="NZ_FUYR01000002.1"/>
</dbReference>
<evidence type="ECO:0000313" key="5">
    <source>
        <dbReference type="EMBL" id="SKB71639.1"/>
    </source>
</evidence>
<dbReference type="AlphaFoldDB" id="A0A1T5DIW3"/>
<keyword evidence="4" id="KW-0408">Iron</keyword>
<reference evidence="6" key="1">
    <citation type="submission" date="2017-02" db="EMBL/GenBank/DDBJ databases">
        <authorList>
            <person name="Varghese N."/>
            <person name="Submissions S."/>
        </authorList>
    </citation>
    <scope>NUCLEOTIDE SEQUENCE [LARGE SCALE GENOMIC DNA]</scope>
    <source>
        <strain evidence="6">DSM 22385</strain>
    </source>
</reference>
<name>A0A1T5DIW3_9SPHI</name>
<dbReference type="GO" id="GO:0019825">
    <property type="term" value="F:oxygen binding"/>
    <property type="evidence" value="ECO:0007669"/>
    <property type="project" value="InterPro"/>
</dbReference>
<dbReference type="OrthoDB" id="25954at2"/>
<dbReference type="SUPFAM" id="SSF46458">
    <property type="entry name" value="Globin-like"/>
    <property type="match status" value="1"/>
</dbReference>
<keyword evidence="3" id="KW-0479">Metal-binding</keyword>
<dbReference type="InterPro" id="IPR012292">
    <property type="entry name" value="Globin/Proto"/>
</dbReference>
<dbReference type="GO" id="GO:0020037">
    <property type="term" value="F:heme binding"/>
    <property type="evidence" value="ECO:0007669"/>
    <property type="project" value="InterPro"/>
</dbReference>
<evidence type="ECO:0000313" key="6">
    <source>
        <dbReference type="Proteomes" id="UP000189981"/>
    </source>
</evidence>
<proteinExistence type="predicted"/>
<gene>
    <name evidence="5" type="ORF">SAMN05661099_2377</name>
</gene>